<sequence length="49" mass="5902">MSITIHFSDIYKLNNLTNYNLYVYPVNLIIYKCFVKTFPNIFFISICCR</sequence>
<proteinExistence type="predicted"/>
<dbReference type="EMBL" id="CAJEWN010001155">
    <property type="protein sequence ID" value="CAD2194896.1"/>
    <property type="molecule type" value="Genomic_DNA"/>
</dbReference>
<dbReference type="Proteomes" id="UP000580250">
    <property type="component" value="Unassembled WGS sequence"/>
</dbReference>
<dbReference type="AlphaFoldDB" id="A0A6V7X6C7"/>
<gene>
    <name evidence="1" type="ORF">MENT_LOCUS47949</name>
</gene>
<comment type="caution">
    <text evidence="1">The sequence shown here is derived from an EMBL/GenBank/DDBJ whole genome shotgun (WGS) entry which is preliminary data.</text>
</comment>
<name>A0A6V7X6C7_MELEN</name>
<evidence type="ECO:0000313" key="2">
    <source>
        <dbReference type="Proteomes" id="UP000580250"/>
    </source>
</evidence>
<evidence type="ECO:0000313" key="1">
    <source>
        <dbReference type="EMBL" id="CAD2194896.1"/>
    </source>
</evidence>
<protein>
    <submittedName>
        <fullName evidence="1">Uncharacterized protein</fullName>
    </submittedName>
</protein>
<accession>A0A6V7X6C7</accession>
<organism evidence="1 2">
    <name type="scientific">Meloidogyne enterolobii</name>
    <name type="common">Root-knot nematode worm</name>
    <name type="synonym">Meloidogyne mayaguensis</name>
    <dbReference type="NCBI Taxonomy" id="390850"/>
    <lineage>
        <taxon>Eukaryota</taxon>
        <taxon>Metazoa</taxon>
        <taxon>Ecdysozoa</taxon>
        <taxon>Nematoda</taxon>
        <taxon>Chromadorea</taxon>
        <taxon>Rhabditida</taxon>
        <taxon>Tylenchina</taxon>
        <taxon>Tylenchomorpha</taxon>
        <taxon>Tylenchoidea</taxon>
        <taxon>Meloidogynidae</taxon>
        <taxon>Meloidogyninae</taxon>
        <taxon>Meloidogyne</taxon>
    </lineage>
</organism>
<reference evidence="1 2" key="1">
    <citation type="submission" date="2020-08" db="EMBL/GenBank/DDBJ databases">
        <authorList>
            <person name="Koutsovoulos G."/>
            <person name="Danchin GJ E."/>
        </authorList>
    </citation>
    <scope>NUCLEOTIDE SEQUENCE [LARGE SCALE GENOMIC DNA]</scope>
</reference>